<keyword evidence="1" id="KW-0812">Transmembrane</keyword>
<keyword evidence="1" id="KW-0472">Membrane</keyword>
<gene>
    <name evidence="2" type="ORF">A2Y98_02040</name>
</gene>
<feature type="transmembrane region" description="Helical" evidence="1">
    <location>
        <begin position="7"/>
        <end position="26"/>
    </location>
</feature>
<evidence type="ECO:0008006" key="4">
    <source>
        <dbReference type="Google" id="ProtNLM"/>
    </source>
</evidence>
<evidence type="ECO:0000313" key="3">
    <source>
        <dbReference type="Proteomes" id="UP000179099"/>
    </source>
</evidence>
<evidence type="ECO:0000256" key="1">
    <source>
        <dbReference type="SAM" id="Phobius"/>
    </source>
</evidence>
<feature type="transmembrane region" description="Helical" evidence="1">
    <location>
        <begin position="56"/>
        <end position="80"/>
    </location>
</feature>
<name>A0A1G2F8S4_9BACT</name>
<dbReference type="AlphaFoldDB" id="A0A1G2F8S4"/>
<protein>
    <recommendedName>
        <fullName evidence="4">Phage holin family protein</fullName>
    </recommendedName>
</protein>
<dbReference type="PANTHER" id="PTHR37309">
    <property type="entry name" value="SLR0284 PROTEIN"/>
    <property type="match status" value="1"/>
</dbReference>
<sequence length="121" mass="13579">MRFIIRILANALAIYLAASFKFLPGVTVSGDWKIFLLCGLVLSLINAFVKPILKLISLPLLFITFGLFSLIINILTIWLLTKFISQLSITGLSAFIYTTIIVSIVNWLVSIIFKKKTQNND</sequence>
<keyword evidence="1" id="KW-1133">Transmembrane helix</keyword>
<reference evidence="2 3" key="1">
    <citation type="journal article" date="2016" name="Nat. Commun.">
        <title>Thousands of microbial genomes shed light on interconnected biogeochemical processes in an aquifer system.</title>
        <authorList>
            <person name="Anantharaman K."/>
            <person name="Brown C.T."/>
            <person name="Hug L.A."/>
            <person name="Sharon I."/>
            <person name="Castelle C.J."/>
            <person name="Probst A.J."/>
            <person name="Thomas B.C."/>
            <person name="Singh A."/>
            <person name="Wilkins M.J."/>
            <person name="Karaoz U."/>
            <person name="Brodie E.L."/>
            <person name="Williams K.H."/>
            <person name="Hubbard S.S."/>
            <person name="Banfield J.F."/>
        </authorList>
    </citation>
    <scope>NUCLEOTIDE SEQUENCE [LARGE SCALE GENOMIC DNA]</scope>
</reference>
<dbReference type="EMBL" id="MHMW01000011">
    <property type="protein sequence ID" value="OGZ34403.1"/>
    <property type="molecule type" value="Genomic_DNA"/>
</dbReference>
<feature type="transmembrane region" description="Helical" evidence="1">
    <location>
        <begin position="32"/>
        <end position="49"/>
    </location>
</feature>
<proteinExistence type="predicted"/>
<organism evidence="2 3">
    <name type="scientific">Candidatus Portnoybacteria bacterium RBG_19FT_COMBO_36_7</name>
    <dbReference type="NCBI Taxonomy" id="1801992"/>
    <lineage>
        <taxon>Bacteria</taxon>
        <taxon>Candidatus Portnoyibacteriota</taxon>
    </lineage>
</organism>
<dbReference type="PANTHER" id="PTHR37309:SF1">
    <property type="entry name" value="SLR0284 PROTEIN"/>
    <property type="match status" value="1"/>
</dbReference>
<dbReference type="InterPro" id="IPR007165">
    <property type="entry name" value="Phage_holin_4_2"/>
</dbReference>
<feature type="transmembrane region" description="Helical" evidence="1">
    <location>
        <begin position="92"/>
        <end position="113"/>
    </location>
</feature>
<dbReference type="Proteomes" id="UP000179099">
    <property type="component" value="Unassembled WGS sequence"/>
</dbReference>
<accession>A0A1G2F8S4</accession>
<evidence type="ECO:0000313" key="2">
    <source>
        <dbReference type="EMBL" id="OGZ34403.1"/>
    </source>
</evidence>
<comment type="caution">
    <text evidence="2">The sequence shown here is derived from an EMBL/GenBank/DDBJ whole genome shotgun (WGS) entry which is preliminary data.</text>
</comment>
<dbReference type="STRING" id="1801992.A2Y98_02040"/>
<dbReference type="Pfam" id="PF04020">
    <property type="entry name" value="Phage_holin_4_2"/>
    <property type="match status" value="1"/>
</dbReference>